<dbReference type="Gene3D" id="3.40.50.11540">
    <property type="entry name" value="NADH-ubiquinone oxidoreductase 51kDa subunit"/>
    <property type="match status" value="1"/>
</dbReference>
<dbReference type="PROSITE" id="PS00645">
    <property type="entry name" value="COMPLEX1_51K_2"/>
    <property type="match status" value="1"/>
</dbReference>
<dbReference type="InterPro" id="IPR001949">
    <property type="entry name" value="NADH-UbQ_OxRdtase_51kDa_CS"/>
</dbReference>
<dbReference type="InterPro" id="IPR037225">
    <property type="entry name" value="Nuo51_FMN-bd_sf"/>
</dbReference>
<evidence type="ECO:0000256" key="8">
    <source>
        <dbReference type="ARBA" id="ARBA00034078"/>
    </source>
</evidence>
<keyword evidence="12" id="KW-1185">Reference proteome</keyword>
<dbReference type="Pfam" id="PF01257">
    <property type="entry name" value="2Fe-2S_thioredx"/>
    <property type="match status" value="1"/>
</dbReference>
<feature type="region of interest" description="Disordered" evidence="9">
    <location>
        <begin position="1"/>
        <end position="27"/>
    </location>
</feature>
<dbReference type="GO" id="GO:0046872">
    <property type="term" value="F:metal ion binding"/>
    <property type="evidence" value="ECO:0007669"/>
    <property type="project" value="UniProtKB-KW"/>
</dbReference>
<dbReference type="SUPFAM" id="SSF52833">
    <property type="entry name" value="Thioredoxin-like"/>
    <property type="match status" value="1"/>
</dbReference>
<feature type="compositionally biased region" description="Basic and acidic residues" evidence="9">
    <location>
        <begin position="1"/>
        <end position="17"/>
    </location>
</feature>
<keyword evidence="5" id="KW-0479">Metal-binding</keyword>
<dbReference type="InterPro" id="IPR002023">
    <property type="entry name" value="NuoE-like"/>
</dbReference>
<dbReference type="KEGG" id="scb:SCAB_16891"/>
<dbReference type="SMART" id="SM00928">
    <property type="entry name" value="NADH_4Fe-4S"/>
    <property type="match status" value="1"/>
</dbReference>
<dbReference type="STRING" id="680198.SCAB_16891"/>
<dbReference type="FunFam" id="3.40.50.11540:FF:000001">
    <property type="entry name" value="NADH dehydrogenase [ubiquinone] flavoprotein 1, mitochondrial"/>
    <property type="match status" value="1"/>
</dbReference>
<dbReference type="PANTHER" id="PTHR43578">
    <property type="entry name" value="NADH-QUINONE OXIDOREDUCTASE SUBUNIT F"/>
    <property type="match status" value="1"/>
</dbReference>
<proteinExistence type="inferred from homology"/>
<dbReference type="EMBL" id="FN554889">
    <property type="protein sequence ID" value="CBG68821.1"/>
    <property type="molecule type" value="Genomic_DNA"/>
</dbReference>
<dbReference type="Gene3D" id="3.10.20.600">
    <property type="match status" value="1"/>
</dbReference>
<dbReference type="Proteomes" id="UP000001444">
    <property type="component" value="Chromosome"/>
</dbReference>
<dbReference type="Gene3D" id="1.20.1440.230">
    <property type="entry name" value="NADH-ubiquinone oxidoreductase 51kDa subunit, iron-sulphur binding domain"/>
    <property type="match status" value="1"/>
</dbReference>
<comment type="similarity">
    <text evidence="1">Belongs to the complex I 51 kDa subunit family.</text>
</comment>
<dbReference type="PANTHER" id="PTHR43578:SF3">
    <property type="entry name" value="NADH-QUINONE OXIDOREDUCTASE SUBUNIT F"/>
    <property type="match status" value="1"/>
</dbReference>
<evidence type="ECO:0000313" key="12">
    <source>
        <dbReference type="Proteomes" id="UP000001444"/>
    </source>
</evidence>
<dbReference type="Gene3D" id="3.40.30.10">
    <property type="entry name" value="Glutaredoxin"/>
    <property type="match status" value="1"/>
</dbReference>
<reference evidence="11 12" key="1">
    <citation type="journal article" date="2010" name="Mol. Plant Microbe Interact.">
        <title>Streptomyces scabies 87-22 contains a coronafacic acid-like biosynthetic cluster that contributes to plant-microbe interactions.</title>
        <authorList>
            <person name="Bignell D.R."/>
            <person name="Seipke R.F."/>
            <person name="Huguet-Tapia J.C."/>
            <person name="Chambers A.H."/>
            <person name="Parry R.J."/>
            <person name="Loria R."/>
        </authorList>
    </citation>
    <scope>NUCLEOTIDE SEQUENCE [LARGE SCALE GENOMIC DNA]</scope>
    <source>
        <strain evidence="11 12">87.22</strain>
    </source>
</reference>
<dbReference type="GO" id="GO:0051539">
    <property type="term" value="F:4 iron, 4 sulfur cluster binding"/>
    <property type="evidence" value="ECO:0007669"/>
    <property type="project" value="UniProtKB-KW"/>
</dbReference>
<dbReference type="SUPFAM" id="SSF140490">
    <property type="entry name" value="Nqo1C-terminal domain-like"/>
    <property type="match status" value="1"/>
</dbReference>
<evidence type="ECO:0000256" key="1">
    <source>
        <dbReference type="ARBA" id="ARBA00007523"/>
    </source>
</evidence>
<gene>
    <name evidence="11" type="ordered locus">SCAB_16891</name>
</gene>
<evidence type="ECO:0000256" key="4">
    <source>
        <dbReference type="ARBA" id="ARBA00022714"/>
    </source>
</evidence>
<dbReference type="Gene3D" id="1.10.10.1590">
    <property type="entry name" value="NADH-quinone oxidoreductase subunit E"/>
    <property type="match status" value="1"/>
</dbReference>
<feature type="domain" description="NADH-ubiquinone oxidoreductase 51kDa subunit iron-sulphur binding" evidence="10">
    <location>
        <begin position="526"/>
        <end position="573"/>
    </location>
</feature>
<dbReference type="InterPro" id="IPR041921">
    <property type="entry name" value="NuoE_N"/>
</dbReference>
<comment type="cofactor">
    <cofactor evidence="8">
        <name>[2Fe-2S] cluster</name>
        <dbReference type="ChEBI" id="CHEBI:190135"/>
    </cofactor>
</comment>
<evidence type="ECO:0000256" key="2">
    <source>
        <dbReference type="ARBA" id="ARBA00010643"/>
    </source>
</evidence>
<dbReference type="InterPro" id="IPR011538">
    <property type="entry name" value="Nuo51_FMN-bd"/>
</dbReference>
<dbReference type="SUPFAM" id="SSF142984">
    <property type="entry name" value="Nqo1 middle domain-like"/>
    <property type="match status" value="1"/>
</dbReference>
<evidence type="ECO:0000256" key="3">
    <source>
        <dbReference type="ARBA" id="ARBA00022485"/>
    </source>
</evidence>
<dbReference type="HOGENOM" id="CLU_014881_3_1_11"/>
<dbReference type="InterPro" id="IPR037207">
    <property type="entry name" value="Nuop51_4Fe4S-bd_sf"/>
</dbReference>
<sequence>MDLHFGDSKPTDEERAAVDALLGPPESSWEGAARDEMTAGDLRWARGGREARDRRDLLLPGLHALNDRIGWISGGALDYLCRRLTVPPAEAYGVATFYAMFSVRPRPATVLHVCTDLACAAAGAAGLCAGIEARLGPGSGVSVERSPCLGLCERAPAALAIKAGDPVRTAVAAPATVEAAVLAASAPDSADEEPPASMAVPQAGDPSLTLLSRVGVVDPSSLDDYRAHGGYAALRRAFALGPAGVIREVTDSGLVGRGGAAFPTGRKWQATASQPDQPHYLVCNADESEPGTFKDRVLLEGDPFSLVEAMTIAGYATGAHRGYLYLRGEYPRALRRLENAIAQARARGLLGDDVLGQGYAFDIEIRRGAGAYICGEETALFNSIEGYRGEPRSKPPFPVEKGLFGKPTVENNVETLVNVLPILALGAPAYASIGTARSTGPKLFCVSGSVDRPGIYELPFGAALGDLLTLAGVRDRLRAVLLGGAAGGFVRPDELDIPLTFEGTREAGTTLGSGVVMAFDDTVPLPRLLLRIAEFFRDESCGQCVPCRVGTVRQEEALHRIAERTGAAAAGDIALLREVGRAMRDASICGLGQTAWNAVESAIDRLGAYE</sequence>
<keyword evidence="6" id="KW-0408">Iron</keyword>
<dbReference type="GeneID" id="24307869"/>
<evidence type="ECO:0000256" key="7">
    <source>
        <dbReference type="ARBA" id="ARBA00023014"/>
    </source>
</evidence>
<dbReference type="Pfam" id="PF10589">
    <property type="entry name" value="NADH_4Fe-4S"/>
    <property type="match status" value="1"/>
</dbReference>
<evidence type="ECO:0000256" key="9">
    <source>
        <dbReference type="SAM" id="MobiDB-lite"/>
    </source>
</evidence>
<dbReference type="eggNOG" id="COG1894">
    <property type="taxonomic scope" value="Bacteria"/>
</dbReference>
<keyword evidence="4" id="KW-0001">2Fe-2S</keyword>
<dbReference type="GO" id="GO:0051537">
    <property type="term" value="F:2 iron, 2 sulfur cluster binding"/>
    <property type="evidence" value="ECO:0007669"/>
    <property type="project" value="UniProtKB-KW"/>
</dbReference>
<dbReference type="GO" id="GO:0016491">
    <property type="term" value="F:oxidoreductase activity"/>
    <property type="evidence" value="ECO:0007669"/>
    <property type="project" value="InterPro"/>
</dbReference>
<dbReference type="GO" id="GO:0008137">
    <property type="term" value="F:NADH dehydrogenase (ubiquinone) activity"/>
    <property type="evidence" value="ECO:0007669"/>
    <property type="project" value="InterPro"/>
</dbReference>
<dbReference type="Gene3D" id="6.10.250.1450">
    <property type="match status" value="1"/>
</dbReference>
<keyword evidence="3" id="KW-0004">4Fe-4S</keyword>
<dbReference type="SUPFAM" id="SSF142019">
    <property type="entry name" value="Nqo1 FMN-binding domain-like"/>
    <property type="match status" value="1"/>
</dbReference>
<dbReference type="AlphaFoldDB" id="C9ZD93"/>
<organism evidence="11 12">
    <name type="scientific">Streptomyces scabiei (strain 87.22)</name>
    <dbReference type="NCBI Taxonomy" id="680198"/>
    <lineage>
        <taxon>Bacteria</taxon>
        <taxon>Bacillati</taxon>
        <taxon>Actinomycetota</taxon>
        <taxon>Actinomycetes</taxon>
        <taxon>Kitasatosporales</taxon>
        <taxon>Streptomycetaceae</taxon>
        <taxon>Streptomyces</taxon>
    </lineage>
</organism>
<protein>
    <submittedName>
        <fullName evidence="11">Putative respiratory chain oxidoreductase</fullName>
    </submittedName>
</protein>
<evidence type="ECO:0000259" key="10">
    <source>
        <dbReference type="SMART" id="SM00928"/>
    </source>
</evidence>
<dbReference type="GO" id="GO:0010181">
    <property type="term" value="F:FMN binding"/>
    <property type="evidence" value="ECO:0007669"/>
    <property type="project" value="InterPro"/>
</dbReference>
<evidence type="ECO:0000313" key="11">
    <source>
        <dbReference type="EMBL" id="CBG68821.1"/>
    </source>
</evidence>
<accession>C9ZD93</accession>
<evidence type="ECO:0000256" key="5">
    <source>
        <dbReference type="ARBA" id="ARBA00022723"/>
    </source>
</evidence>
<dbReference type="Pfam" id="PF01512">
    <property type="entry name" value="Complex1_51K"/>
    <property type="match status" value="1"/>
</dbReference>
<keyword evidence="7" id="KW-0411">Iron-sulfur</keyword>
<dbReference type="PROSITE" id="PS01099">
    <property type="entry name" value="COMPLEX1_24K"/>
    <property type="match status" value="1"/>
</dbReference>
<comment type="similarity">
    <text evidence="2">Belongs to the complex I 24 kDa subunit family.</text>
</comment>
<dbReference type="RefSeq" id="WP_012999546.1">
    <property type="nucleotide sequence ID" value="NC_013929.1"/>
</dbReference>
<evidence type="ECO:0000256" key="6">
    <source>
        <dbReference type="ARBA" id="ARBA00023004"/>
    </source>
</evidence>
<name>C9ZD93_STRSW</name>
<dbReference type="InterPro" id="IPR019575">
    <property type="entry name" value="Nuop51_4Fe4S-bd"/>
</dbReference>
<dbReference type="InterPro" id="IPR036249">
    <property type="entry name" value="Thioredoxin-like_sf"/>
</dbReference>